<dbReference type="PANTHER" id="PTHR21255:SF7">
    <property type="entry name" value="DYNEIN LIGHT CHAIN TCTEX-TYPE PROTEIN 2B"/>
    <property type="match status" value="1"/>
</dbReference>
<feature type="compositionally biased region" description="Basic and acidic residues" evidence="2">
    <location>
        <begin position="154"/>
        <end position="182"/>
    </location>
</feature>
<organism evidence="3 4">
    <name type="scientific">Aplysia californica</name>
    <name type="common">California sea hare</name>
    <dbReference type="NCBI Taxonomy" id="6500"/>
    <lineage>
        <taxon>Eukaryota</taxon>
        <taxon>Metazoa</taxon>
        <taxon>Spiralia</taxon>
        <taxon>Lophotrochozoa</taxon>
        <taxon>Mollusca</taxon>
        <taxon>Gastropoda</taxon>
        <taxon>Heterobranchia</taxon>
        <taxon>Euthyneura</taxon>
        <taxon>Tectipleura</taxon>
        <taxon>Aplysiida</taxon>
        <taxon>Aplysioidea</taxon>
        <taxon>Aplysiidae</taxon>
        <taxon>Aplysia</taxon>
    </lineage>
</organism>
<dbReference type="CDD" id="cd21451">
    <property type="entry name" value="DLC-like_TCTEX1D"/>
    <property type="match status" value="1"/>
</dbReference>
<dbReference type="PANTHER" id="PTHR21255">
    <property type="entry name" value="T-COMPLEX-ASSOCIATED-TESTIS-EXPRESSED 1/ DYNEIN LIGHT CHAIN"/>
    <property type="match status" value="1"/>
</dbReference>
<accession>A0ABM0JDC5</accession>
<name>A0ABM0JDC5_APLCA</name>
<protein>
    <submittedName>
        <fullName evidence="4">Uncharacterized protein LOC101851387</fullName>
    </submittedName>
</protein>
<dbReference type="Pfam" id="PF03645">
    <property type="entry name" value="Tctex-1"/>
    <property type="match status" value="1"/>
</dbReference>
<evidence type="ECO:0000313" key="3">
    <source>
        <dbReference type="Proteomes" id="UP000694888"/>
    </source>
</evidence>
<keyword evidence="3" id="KW-1185">Reference proteome</keyword>
<evidence type="ECO:0000313" key="4">
    <source>
        <dbReference type="RefSeq" id="XP_005091095.1"/>
    </source>
</evidence>
<dbReference type="Proteomes" id="UP000694888">
    <property type="component" value="Unplaced"/>
</dbReference>
<dbReference type="RefSeq" id="XP_005091095.1">
    <property type="nucleotide sequence ID" value="XM_005091038.3"/>
</dbReference>
<feature type="region of interest" description="Disordered" evidence="2">
    <location>
        <begin position="18"/>
        <end position="120"/>
    </location>
</feature>
<dbReference type="InterPro" id="IPR038586">
    <property type="entry name" value="Tctex-1-like_sf"/>
</dbReference>
<proteinExistence type="inferred from homology"/>
<comment type="similarity">
    <text evidence="1">Belongs to the dynein light chain Tctex-type family.</text>
</comment>
<evidence type="ECO:0000256" key="1">
    <source>
        <dbReference type="ARBA" id="ARBA00005361"/>
    </source>
</evidence>
<dbReference type="Gene3D" id="3.30.1140.40">
    <property type="entry name" value="Tctex-1"/>
    <property type="match status" value="1"/>
</dbReference>
<sequence>MEPQRLFLQKAALNVFIDDEGDSDLLDRESPDDTDTDRATGQPHNDSTKGEVTDAAGRGTPDTRLVDTNVNNNTKRNKSADAGDGTNQRSFRARLPREVATGKSKRVASHGNPDGDSFAAFLSDSDDESFIISQLGSVNMGGNNAVRENTVPYNDKRAQDDDRNANRKSSIRFEHLDSDNRARKTSSWGTPMPSLSFSRRVSSFLDSNVRVKNVVPNTYRMEPLPGQTFSAGTARRMIENVADRILENYQYNRQNVSNITTLIASYVMKKIKRLDCPRYRFVCHVTMIQLTGQGMMVADRVLWSPATDNYAVYKVVAKTFVCVISVHGVYFE</sequence>
<feature type="region of interest" description="Disordered" evidence="2">
    <location>
        <begin position="146"/>
        <end position="189"/>
    </location>
</feature>
<gene>
    <name evidence="4" type="primary">LOC101851387</name>
</gene>
<reference evidence="4" key="1">
    <citation type="submission" date="2025-08" db="UniProtKB">
        <authorList>
            <consortium name="RefSeq"/>
        </authorList>
    </citation>
    <scope>IDENTIFICATION</scope>
</reference>
<dbReference type="InterPro" id="IPR005334">
    <property type="entry name" value="Tctex-1-like"/>
</dbReference>
<evidence type="ECO:0000256" key="2">
    <source>
        <dbReference type="SAM" id="MobiDB-lite"/>
    </source>
</evidence>
<dbReference type="GeneID" id="101851387"/>